<dbReference type="GO" id="GO:0004252">
    <property type="term" value="F:serine-type endopeptidase activity"/>
    <property type="evidence" value="ECO:0007669"/>
    <property type="project" value="InterPro"/>
</dbReference>
<proteinExistence type="predicted"/>
<feature type="region of interest" description="Disordered" evidence="2">
    <location>
        <begin position="477"/>
        <end position="551"/>
    </location>
</feature>
<feature type="compositionally biased region" description="Polar residues" evidence="2">
    <location>
        <begin position="479"/>
        <end position="507"/>
    </location>
</feature>
<dbReference type="AlphaFoldDB" id="A0AB37W0B7"/>
<dbReference type="InterPro" id="IPR023827">
    <property type="entry name" value="Peptidase_S8_Asp-AS"/>
</dbReference>
<evidence type="ECO:0000256" key="1">
    <source>
        <dbReference type="ARBA" id="ARBA00022801"/>
    </source>
</evidence>
<keyword evidence="3" id="KW-0732">Signal</keyword>
<evidence type="ECO:0000256" key="3">
    <source>
        <dbReference type="SAM" id="SignalP"/>
    </source>
</evidence>
<organism evidence="4 5">
    <name type="scientific">Alternaria tenuissima</name>
    <dbReference type="NCBI Taxonomy" id="119927"/>
    <lineage>
        <taxon>Eukaryota</taxon>
        <taxon>Fungi</taxon>
        <taxon>Dikarya</taxon>
        <taxon>Ascomycota</taxon>
        <taxon>Pezizomycotina</taxon>
        <taxon>Dothideomycetes</taxon>
        <taxon>Pleosporomycetidae</taxon>
        <taxon>Pleosporales</taxon>
        <taxon>Pleosporineae</taxon>
        <taxon>Pleosporaceae</taxon>
        <taxon>Alternaria</taxon>
        <taxon>Alternaria sect. Alternaria</taxon>
        <taxon>Alternaria alternata complex</taxon>
    </lineage>
</organism>
<comment type="caution">
    <text evidence="4">The sequence shown here is derived from an EMBL/GenBank/DDBJ whole genome shotgun (WGS) entry which is preliminary data.</text>
</comment>
<feature type="region of interest" description="Disordered" evidence="2">
    <location>
        <begin position="204"/>
        <end position="229"/>
    </location>
</feature>
<dbReference type="EMBL" id="PDXB01000069">
    <property type="protein sequence ID" value="RYN16696.1"/>
    <property type="molecule type" value="Genomic_DNA"/>
</dbReference>
<reference evidence="4" key="1">
    <citation type="submission" date="2017-10" db="EMBL/GenBank/DDBJ databases">
        <authorList>
            <person name="Armitage A.D."/>
            <person name="Barbara D.J."/>
            <person name="Woodhall J.W."/>
            <person name="Sreenivasaprasad S."/>
            <person name="Lane C.R."/>
            <person name="Clarkson J.P."/>
            <person name="Harrison R.J."/>
        </authorList>
    </citation>
    <scope>NUCLEOTIDE SEQUENCE</scope>
    <source>
        <strain evidence="4">FERA 1164</strain>
    </source>
</reference>
<feature type="region of interest" description="Disordered" evidence="2">
    <location>
        <begin position="131"/>
        <end position="178"/>
    </location>
</feature>
<dbReference type="Proteomes" id="UP000292340">
    <property type="component" value="Unassembled WGS sequence"/>
</dbReference>
<feature type="compositionally biased region" description="Low complexity" evidence="2">
    <location>
        <begin position="216"/>
        <end position="229"/>
    </location>
</feature>
<feature type="region of interest" description="Disordered" evidence="2">
    <location>
        <begin position="290"/>
        <end position="325"/>
    </location>
</feature>
<feature type="chain" id="PRO_5044259209" description="Peptidase S8/S53 domain-containing protein" evidence="3">
    <location>
        <begin position="19"/>
        <end position="1086"/>
    </location>
</feature>
<feature type="compositionally biased region" description="Acidic residues" evidence="2">
    <location>
        <begin position="306"/>
        <end position="320"/>
    </location>
</feature>
<dbReference type="PRINTS" id="PR00723">
    <property type="entry name" value="SUBTILISIN"/>
</dbReference>
<feature type="compositionally biased region" description="Polar residues" evidence="2">
    <location>
        <begin position="204"/>
        <end position="214"/>
    </location>
</feature>
<dbReference type="Gene3D" id="3.40.50.200">
    <property type="entry name" value="Peptidase S8/S53 domain"/>
    <property type="match status" value="1"/>
</dbReference>
<dbReference type="CDD" id="cd00306">
    <property type="entry name" value="Peptidases_S8_S53"/>
    <property type="match status" value="1"/>
</dbReference>
<evidence type="ECO:0000313" key="4">
    <source>
        <dbReference type="EMBL" id="RYN16696.1"/>
    </source>
</evidence>
<dbReference type="InterPro" id="IPR036852">
    <property type="entry name" value="Peptidase_S8/S53_dom_sf"/>
</dbReference>
<feature type="compositionally biased region" description="Low complexity" evidence="2">
    <location>
        <begin position="508"/>
        <end position="541"/>
    </location>
</feature>
<feature type="compositionally biased region" description="Low complexity" evidence="2">
    <location>
        <begin position="137"/>
        <end position="178"/>
    </location>
</feature>
<name>A0AB37W0B7_9PLEO</name>
<gene>
    <name evidence="4" type="ORF">AA0115_g12191</name>
</gene>
<evidence type="ECO:0000313" key="5">
    <source>
        <dbReference type="Proteomes" id="UP000292340"/>
    </source>
</evidence>
<protein>
    <recommendedName>
        <fullName evidence="6">Peptidase S8/S53 domain-containing protein</fullName>
    </recommendedName>
</protein>
<evidence type="ECO:0000256" key="2">
    <source>
        <dbReference type="SAM" id="MobiDB-lite"/>
    </source>
</evidence>
<dbReference type="PROSITE" id="PS00136">
    <property type="entry name" value="SUBTILASE_ASP"/>
    <property type="match status" value="1"/>
</dbReference>
<keyword evidence="1" id="KW-0378">Hydrolase</keyword>
<reference evidence="4" key="2">
    <citation type="journal article" date="2019" name="bioRxiv">
        <title>Genomics, evolutionary history and diagnostics of the Alternaria alternata species group including apple and Asian pear pathotypes.</title>
        <authorList>
            <person name="Armitage A.D."/>
            <person name="Cockerton H.M."/>
            <person name="Sreenivasaprasad S."/>
            <person name="Woodhall J.W."/>
            <person name="Lane C.R."/>
            <person name="Harrison R.J."/>
            <person name="Clarkson J.P."/>
        </authorList>
    </citation>
    <scope>NUCLEOTIDE SEQUENCE</scope>
    <source>
        <strain evidence="4">FERA 1164</strain>
    </source>
</reference>
<dbReference type="GO" id="GO:0006508">
    <property type="term" value="P:proteolysis"/>
    <property type="evidence" value="ECO:0007669"/>
    <property type="project" value="InterPro"/>
</dbReference>
<dbReference type="SUPFAM" id="SSF52743">
    <property type="entry name" value="Subtilisin-like"/>
    <property type="match status" value="1"/>
</dbReference>
<evidence type="ECO:0008006" key="6">
    <source>
        <dbReference type="Google" id="ProtNLM"/>
    </source>
</evidence>
<dbReference type="InterPro" id="IPR015500">
    <property type="entry name" value="Peptidase_S8_subtilisin-rel"/>
</dbReference>
<sequence length="1086" mass="115283">MELFHLLLYVLILGSVHASLPYHLSDTDDDLLVPRDVSPADSYLLNISVSPSWILSSAPATVYPTTSTPKVNSSRGTASVSATSIVTSLTPPSSGLPSTFRASSSNGSSQAFASSIYLTSTIKLSIVTSPSGVAPESVSTLSVSSPGSSNSSQNLPSSISTISSTSSSSIHSTPDTPVSVSQSLVTTTVTASDGVPSTVIITATQSQDTSSGGIMSSGQPSQASTAPAAIPTAPSLEAVIGGVGYQLPSSDQDAIDVMLHDGSIAQLLANKIIVGGQTVTVPSDLTSETALSDDITAKPGEATKPEEDDYDHDDDHDDDNGGGGGGRLFGALGGIAKGATSAIGGAIDGVGSITAGAIGFAGGTVGAAAGLSEPLSGAVGNMGKFVSLLNGIQKSFPGNELTKGALDTFTGAQSLARQSLNWMKSTANLAQDFPNLPADVQSKLKSTAADFTKDDGPLAQCKAAMEAFRDFPWEEAEVPSQTVDPDTTEKATNTASLQRTQGTLTAQATTMKSSTAISSTAMSASSTVTSSQTSSSSSETPTPTPDATKRYGIISEYGTSWDTFKQFITELDGGNGYLAKLEATRHQIYIAKLNASQVFEIKERYDFIGSVLPYEFDETIDHSIDEFRAIGQSRSLHTDLGKPPAPKSFMGWSATSLDPIPHLIPRALLPSNPDAPWWEKMLSAPPHDIDIADSGPQFDPPYLADASLGKGVTIYVLDDGFDTNNVDLEAGTRSVNTIVTPNELTSFPVIPYDPAYPDRTMPERIQGGDHGTMMATIAAGVERGISPKADLCLVKTKNTMRSKFDPNVSYTLPITTLALDWFIDAVIKDIKDRTSQDPGARSVINMSWGIQEPGKSDDEIERITKIFENFLDFCKARSIPVVVAAGNMPAVSFVHDSFPQRLWTADDTMIIVGGVTDSGALYEKTVEDPNNQITVHAPAKPVTVPKSGGIIPPEGEMEGTSHAAAITSGLIAYLYGLPNWQEIPYVQQTPMKTILKDHAWLRSNAIASDDRTAGKVVYNLARGDPFHGRRALFPLIHPAHIYELFWNELRLFYKCYHVFRDLPFCTCQHLFSDYQFFLHATEHSNE</sequence>
<accession>A0AB37W0B7</accession>
<feature type="signal peptide" evidence="3">
    <location>
        <begin position="1"/>
        <end position="18"/>
    </location>
</feature>